<dbReference type="Pfam" id="PF13191">
    <property type="entry name" value="AAA_16"/>
    <property type="match status" value="1"/>
</dbReference>
<keyword evidence="1" id="KW-0547">Nucleotide-binding</keyword>
<evidence type="ECO:0000259" key="4">
    <source>
        <dbReference type="PROSITE" id="PS00622"/>
    </source>
</evidence>
<dbReference type="Gene3D" id="1.10.10.10">
    <property type="entry name" value="Winged helix-like DNA-binding domain superfamily/Winged helix DNA-binding domain"/>
    <property type="match status" value="1"/>
</dbReference>
<protein>
    <submittedName>
        <fullName evidence="5">AAA family ATPase</fullName>
    </submittedName>
</protein>
<dbReference type="SUPFAM" id="SSF46894">
    <property type="entry name" value="C-terminal effector domain of the bipartite response regulators"/>
    <property type="match status" value="1"/>
</dbReference>
<dbReference type="InterPro" id="IPR011990">
    <property type="entry name" value="TPR-like_helical_dom_sf"/>
</dbReference>
<evidence type="ECO:0000313" key="6">
    <source>
        <dbReference type="Proteomes" id="UP001520654"/>
    </source>
</evidence>
<keyword evidence="2" id="KW-0067">ATP-binding</keyword>
<dbReference type="Pfam" id="PF00196">
    <property type="entry name" value="GerE"/>
    <property type="match status" value="1"/>
</dbReference>
<dbReference type="PANTHER" id="PTHR16305:SF35">
    <property type="entry name" value="TRANSCRIPTIONAL ACTIVATOR DOMAIN"/>
    <property type="match status" value="1"/>
</dbReference>
<feature type="compositionally biased region" description="Low complexity" evidence="3">
    <location>
        <begin position="831"/>
        <end position="842"/>
    </location>
</feature>
<dbReference type="InterPro" id="IPR027417">
    <property type="entry name" value="P-loop_NTPase"/>
</dbReference>
<feature type="region of interest" description="Disordered" evidence="3">
    <location>
        <begin position="830"/>
        <end position="867"/>
    </location>
</feature>
<dbReference type="Gene3D" id="3.40.50.300">
    <property type="entry name" value="P-loop containing nucleotide triphosphate hydrolases"/>
    <property type="match status" value="1"/>
</dbReference>
<reference evidence="5 6" key="1">
    <citation type="submission" date="2021-08" db="EMBL/GenBank/DDBJ databases">
        <title>Genomic Architecture of Streptomyces flavotricini NGL1 and Streptomyces erythrochromogenes HMS4 With Differential Plant Beneficial attributes and laccase production capabilities.</title>
        <authorList>
            <person name="Salwan R."/>
            <person name="Kaur R."/>
            <person name="Sharma V."/>
        </authorList>
    </citation>
    <scope>NUCLEOTIDE SEQUENCE [LARGE SCALE GENOMIC DNA]</scope>
    <source>
        <strain evidence="5 6">NGL1</strain>
    </source>
</reference>
<comment type="caution">
    <text evidence="5">The sequence shown here is derived from an EMBL/GenBank/DDBJ whole genome shotgun (WGS) entry which is preliminary data.</text>
</comment>
<feature type="region of interest" description="Disordered" evidence="3">
    <location>
        <begin position="259"/>
        <end position="279"/>
    </location>
</feature>
<dbReference type="RefSeq" id="WP_229337057.1">
    <property type="nucleotide sequence ID" value="NZ_JAINUL010000001.1"/>
</dbReference>
<dbReference type="SUPFAM" id="SSF52540">
    <property type="entry name" value="P-loop containing nucleoside triphosphate hydrolases"/>
    <property type="match status" value="1"/>
</dbReference>
<name>A0ABS8E630_9ACTN</name>
<dbReference type="InterPro" id="IPR036388">
    <property type="entry name" value="WH-like_DNA-bd_sf"/>
</dbReference>
<evidence type="ECO:0000256" key="3">
    <source>
        <dbReference type="SAM" id="MobiDB-lite"/>
    </source>
</evidence>
<dbReference type="Gene3D" id="1.25.40.10">
    <property type="entry name" value="Tetratricopeptide repeat domain"/>
    <property type="match status" value="1"/>
</dbReference>
<feature type="compositionally biased region" description="Low complexity" evidence="3">
    <location>
        <begin position="262"/>
        <end position="274"/>
    </location>
</feature>
<evidence type="ECO:0000256" key="1">
    <source>
        <dbReference type="ARBA" id="ARBA00022741"/>
    </source>
</evidence>
<keyword evidence="6" id="KW-1185">Reference proteome</keyword>
<dbReference type="PRINTS" id="PR00038">
    <property type="entry name" value="HTHLUXR"/>
</dbReference>
<dbReference type="Proteomes" id="UP001520654">
    <property type="component" value="Unassembled WGS sequence"/>
</dbReference>
<dbReference type="InterPro" id="IPR016032">
    <property type="entry name" value="Sig_transdc_resp-reg_C-effctor"/>
</dbReference>
<gene>
    <name evidence="5" type="ORF">K7B10_17715</name>
</gene>
<accession>A0ABS8E630</accession>
<feature type="domain" description="HTH luxR-type" evidence="4">
    <location>
        <begin position="877"/>
        <end position="904"/>
    </location>
</feature>
<feature type="compositionally biased region" description="Low complexity" evidence="3">
    <location>
        <begin position="851"/>
        <end position="861"/>
    </location>
</feature>
<dbReference type="SMART" id="SM00421">
    <property type="entry name" value="HTH_LUXR"/>
    <property type="match status" value="1"/>
</dbReference>
<dbReference type="CDD" id="cd06170">
    <property type="entry name" value="LuxR_C_like"/>
    <property type="match status" value="1"/>
</dbReference>
<dbReference type="PROSITE" id="PS00622">
    <property type="entry name" value="HTH_LUXR_1"/>
    <property type="match status" value="1"/>
</dbReference>
<dbReference type="InterPro" id="IPR000792">
    <property type="entry name" value="Tscrpt_reg_LuxR_C"/>
</dbReference>
<dbReference type="EMBL" id="JAINUL010000001">
    <property type="protein sequence ID" value="MCC0096591.1"/>
    <property type="molecule type" value="Genomic_DNA"/>
</dbReference>
<proteinExistence type="predicted"/>
<sequence>MDLQIAGAAMTLAGREAGIELLETALADCVAGRSRIVLIEAGTGCGKSALVDLVAERAATAGALVLYAVGAPEEQQVPLGVLRQLVNSEQVFALPRPSEGPGAPSRVEAMQAFCAELRELSLDCPVVLCVDDVQYADRESLQYVQYLARHARTAPVLVVVAGAAHAPAQDPAFTTELMRQPHFRRMRLERLTAAEVALVRGRREGSAPAANAVGAQAVAAHAVDANAAAEAADAAELHRISGGNPLLLRALVEEAAGREAPEAAAAGPRASSFPSPEPGGPFAQAVATCLRRSGPDALALARAAALLGEQATAARVTRLAGLDAAAARRGLAALEASGLLETTGAPETSGAPQGPPEGLAFRHPAARAAALEECAPQLRTALHRDAARVLGEDRGPVLAVAGHLLAARAEGRPLDCGPAEVSVLRDAAEELLVRGDAREAARLLELAAQGRGDEHAGRGIRVRLAQITARFDPVAAERQLGALLEEARDGLLDAEQVQPLAGLLLAQGQVAEAAALLPAAVGEPAASPLDTLVDTTAAAGERLLHSARLTDATVAPLSQAVRSLICSEHPERAVPWSRNLLEEARRCQAPGWSAVFAALHAEALLRMGDLRGAYTHATAALEVLPERGGSFPCAPAAVLIRACTAMGRFTEASRLADRQVPKGLLTGLHGLAFLRARGLYRLAVNQPHAALADFLEAGRLMEEGRVDRPAFLPWRTDAAEALLRLGEGARAEQLALQQLALPDAQRPYVRGVSLRVRALAGDPKRRAAVLGQAVEALHRSGDRVEAARAMAELGRALQADGSAAKGSAMVRSAWNLAKEAEATALCREILPDAPLTTPPATTTRDRDRAPSEAPETAATTAKLSSSEQRVATLAAQGLTNREISAKLYLTVSTVEQHLTRVYRKLQITSRGDLPTGLDPLPTPTHA</sequence>
<dbReference type="PANTHER" id="PTHR16305">
    <property type="entry name" value="TESTICULAR SOLUBLE ADENYLYL CYCLASE"/>
    <property type="match status" value="1"/>
</dbReference>
<organism evidence="5 6">
    <name type="scientific">Streptomyces flavotricini</name>
    <dbReference type="NCBI Taxonomy" id="66888"/>
    <lineage>
        <taxon>Bacteria</taxon>
        <taxon>Bacillati</taxon>
        <taxon>Actinomycetota</taxon>
        <taxon>Actinomycetes</taxon>
        <taxon>Kitasatosporales</taxon>
        <taxon>Streptomycetaceae</taxon>
        <taxon>Streptomyces</taxon>
    </lineage>
</organism>
<dbReference type="InterPro" id="IPR041664">
    <property type="entry name" value="AAA_16"/>
</dbReference>
<evidence type="ECO:0000256" key="2">
    <source>
        <dbReference type="ARBA" id="ARBA00022840"/>
    </source>
</evidence>
<evidence type="ECO:0000313" key="5">
    <source>
        <dbReference type="EMBL" id="MCC0096591.1"/>
    </source>
</evidence>